<dbReference type="InterPro" id="IPR009057">
    <property type="entry name" value="Homeodomain-like_sf"/>
</dbReference>
<keyword evidence="5" id="KW-0539">Nucleus</keyword>
<evidence type="ECO:0000259" key="13">
    <source>
        <dbReference type="Pfam" id="PF24658"/>
    </source>
</evidence>
<dbReference type="GO" id="GO:0000127">
    <property type="term" value="C:transcription factor TFIIIC complex"/>
    <property type="evidence" value="ECO:0007669"/>
    <property type="project" value="InterPro"/>
</dbReference>
<evidence type="ECO:0000259" key="9">
    <source>
        <dbReference type="Pfam" id="PF24101"/>
    </source>
</evidence>
<feature type="domain" description="DUF7645" evidence="11">
    <location>
        <begin position="991"/>
        <end position="1049"/>
    </location>
</feature>
<feature type="region of interest" description="Disordered" evidence="6">
    <location>
        <begin position="502"/>
        <end position="525"/>
    </location>
</feature>
<feature type="region of interest" description="Disordered" evidence="6">
    <location>
        <begin position="1870"/>
        <end position="1890"/>
    </location>
</feature>
<feature type="compositionally biased region" description="Low complexity" evidence="6">
    <location>
        <begin position="1881"/>
        <end position="1890"/>
    </location>
</feature>
<sequence length="1914" mass="216404">MIAAMMVLAWFTENAQNWNLLSGRLLDVSQIEHHSLRGRTRTLNLQSHCNKNSTQFLILNFLTRHITTNHLPANDQRLHAARSLTPSMDTVVYGALEEICSQGANGLTLRGLWSKIPTHLSSNGLRLCTNVKKALWSNLLNIPSLRFEREGVSYDAEDPKIQSFEDAEAIDMRIIAAEHLLNSFVGIYDIKASDAGISQPQRRALERLAIARTDGVTQNELAKEFGIMNNKMYYILRNLETRGLIVRQSTIVRKKESGNDGEYKAGSIVNTNMLHLYRYAKPLGSLQRLEIIKENDADRGVVTGGGVSEEHIKEDVHIKDYIPAIKAVCDRLEKADGKVLVVGDIKKELGYRKTSGHRAWRTILRRLKDAHLVEEFQATVNQKKVSCLRLLKTFSPKTFVSKSHGVGDDDLESEQQVKLVNSGQNTEQLLELPIEQQIYDMIDAEGSKGLILNDVYKRLGIKNKRYYPQILDMVSRFQMHLESENLNRGLVYRVWTSGNFNSEASTSRPSKSEDTMDDKLSTQSQTQVGQLMLTHTTQESNHLITTVNAEASEEQNIDPIGSSSTSSHNLQSNTSGIIVNLNPALEISSSASPASRVRRSYTTYPCLGFSSASSQREQRILEKLQEEKVLIKPELHRVLESLENLDKKYTMMDRKTLERSLNKLQEDGHCKCISFAIPSVTNCGRKRTVDVILHPSVYKAEELSDIVHEKIRSFEKLIRTQCFPRHTNDKSKSIPVLNNVERIPTTNDVQSETFIAMRENGFVLAKMVRAKLLHVFLWEYVTGVPGWDDSISILSGEEDDVNKNPYSSCKLFELDAAIKAMPLELFLQVAGSAVKLDSMIEKCRNGIRLSDLSIPEYRSLMETRATARISYVIDMLRRLKLIRLIGGEFVEETHVGVGPHSTTTTTTLRHSLELKPYIEEPVTVALPSPGVNSFDLRPHVRHDFVLACRKGVDEYWNTLEYCYSASDPKAALHAFPGSAVHEVFLSRSWASVRVMTAHQRAELLKLVAKDDSNQKLSYKKCEKIAENLNLTLEQVLRVFYDKRQKHKLKGAGSTKDKSTNALITYKRKRSSKVKTVNNEKTLMENLLEESSKVKHPKLSRTHVSIDDMDVQKEAADDVALIEDEDDQPYSVSKLQQPTRTKRFPWTETADRLLVIEYVRHRATIGAKFHRAEWSSLENLPAPPETCRRRMSTLNRNNQFRKAVMRLCNMLSVRYAKHLEYSKNKTLIDNRKAPDVAVHPSNELDVDEQWDDFDKNDIKKALDEVLQYKQVSKIAATKGSSRFVSNNCPRQHEFDGTNVGVGSSGNPSDEFLDSGRREGSGRRSRRRCLPKSYDKLMNRGKGFETQTYKSLAVSNAIELFKLIFLSTAKAPVVPSLLAETLRRYSEHDLFTAFNYLRDRKFMVRGNDASHFVLSQQFLHSISSSPFPVNTGKRAVKMSRWIHERENDLLEYGVNLPADLQCGDVLRLCLLMCSGEVSIFPCLPDEGVGEIEELKKRNRDSDDKQEQLRVEKAKKPKILDSEIFSRKEKGFPGIQLSLTRSLIPRIDAITFSKDRDTCPSVSNSSVHVASSESTWEGMSKHARHVASSGTFDPDMFKSVYSAIQKAGDQGLSMEGISQIITDVQEREKIEEVIVEVLEAFGKVLKVNAYDCVHVVDSLYRSKYLLASSMASHQHQHQHEHDLLHLKEPQTSSINDEIQQENRTSAPPDEEVHRVTILNNPQPEEEEQVAQVLIENEKEIVKVTSPRTTGTKEGFCIGDFDVDSPCYKPILPWVNGDGSINEIVYKGLVRRVLGIVMQNPGILEDHIITQMNVLNPQSCRKLLELMILDSHIRVRKMYASVSNEPPAMLREPNPTSAKIKAVATYPVNHVHGVGGTIKPPPKPKATTPPARYPKTYSIRDSGWPKYIFPCLKGGMKL</sequence>
<dbReference type="CDD" id="cd16169">
    <property type="entry name" value="Tau138_eWH"/>
    <property type="match status" value="1"/>
</dbReference>
<dbReference type="EMBL" id="OX465081">
    <property type="protein sequence ID" value="CAI9285254.1"/>
    <property type="molecule type" value="Genomic_DNA"/>
</dbReference>
<dbReference type="InterPro" id="IPR035625">
    <property type="entry name" value="Tfc3-like_eWH"/>
</dbReference>
<dbReference type="InterPro" id="IPR056064">
    <property type="entry name" value="DUF7647"/>
</dbReference>
<keyword evidence="3" id="KW-0238">DNA-binding</keyword>
<feature type="domain" description="B-block binding subunit of TFIIIC" evidence="7">
    <location>
        <begin position="199"/>
        <end position="281"/>
    </location>
</feature>
<evidence type="ECO:0000256" key="6">
    <source>
        <dbReference type="SAM" id="MobiDB-lite"/>
    </source>
</evidence>
<dbReference type="InterPro" id="IPR036390">
    <property type="entry name" value="WH_DNA-bd_sf"/>
</dbReference>
<organism evidence="14 15">
    <name type="scientific">Lactuca saligna</name>
    <name type="common">Willowleaf lettuce</name>
    <dbReference type="NCBI Taxonomy" id="75948"/>
    <lineage>
        <taxon>Eukaryota</taxon>
        <taxon>Viridiplantae</taxon>
        <taxon>Streptophyta</taxon>
        <taxon>Embryophyta</taxon>
        <taxon>Tracheophyta</taxon>
        <taxon>Spermatophyta</taxon>
        <taxon>Magnoliopsida</taxon>
        <taxon>eudicotyledons</taxon>
        <taxon>Gunneridae</taxon>
        <taxon>Pentapetalae</taxon>
        <taxon>asterids</taxon>
        <taxon>campanulids</taxon>
        <taxon>Asterales</taxon>
        <taxon>Asteraceae</taxon>
        <taxon>Cichorioideae</taxon>
        <taxon>Cichorieae</taxon>
        <taxon>Lactucinae</taxon>
        <taxon>Lactuca</taxon>
    </lineage>
</organism>
<dbReference type="Pfam" id="PF23704">
    <property type="entry name" value="WHD_GTF3C1_N"/>
    <property type="match status" value="1"/>
</dbReference>
<dbReference type="GO" id="GO:0042791">
    <property type="term" value="P:5S class rRNA transcription by RNA polymerase III"/>
    <property type="evidence" value="ECO:0007669"/>
    <property type="project" value="TreeGrafter"/>
</dbReference>
<dbReference type="SUPFAM" id="SSF46689">
    <property type="entry name" value="Homeodomain-like"/>
    <property type="match status" value="1"/>
</dbReference>
<dbReference type="InterPro" id="IPR036388">
    <property type="entry name" value="WH-like_DNA-bd_sf"/>
</dbReference>
<dbReference type="InterPro" id="IPR056063">
    <property type="entry name" value="DUF7646"/>
</dbReference>
<dbReference type="Pfam" id="PF24655">
    <property type="entry name" value="DUF7645"/>
    <property type="match status" value="1"/>
</dbReference>
<evidence type="ECO:0000313" key="14">
    <source>
        <dbReference type="EMBL" id="CAI9285254.1"/>
    </source>
</evidence>
<comment type="subcellular location">
    <subcellularLocation>
        <location evidence="1">Nucleus</location>
    </subcellularLocation>
</comment>
<dbReference type="InterPro" id="IPR001356">
    <property type="entry name" value="HD"/>
</dbReference>
<dbReference type="GO" id="GO:0006384">
    <property type="term" value="P:transcription initiation at RNA polymerase III promoter"/>
    <property type="evidence" value="ECO:0007669"/>
    <property type="project" value="InterPro"/>
</dbReference>
<dbReference type="Gene3D" id="1.10.10.10">
    <property type="entry name" value="Winged helix-like DNA-binding domain superfamily/Winged helix DNA-binding domain"/>
    <property type="match status" value="1"/>
</dbReference>
<evidence type="ECO:0000256" key="1">
    <source>
        <dbReference type="ARBA" id="ARBA00004123"/>
    </source>
</evidence>
<dbReference type="InterPro" id="IPR056428">
    <property type="entry name" value="WH_GTF3C1"/>
</dbReference>
<name>A0AA35Z3K0_LACSI</name>
<feature type="domain" description="DUF7599" evidence="10">
    <location>
        <begin position="319"/>
        <end position="402"/>
    </location>
</feature>
<feature type="domain" description="GTF3C1 extended winged-helix" evidence="9">
    <location>
        <begin position="610"/>
        <end position="719"/>
    </location>
</feature>
<dbReference type="InterPro" id="IPR056062">
    <property type="entry name" value="DUF7645"/>
</dbReference>
<keyword evidence="15" id="KW-1185">Reference proteome</keyword>
<dbReference type="InterPro" id="IPR056467">
    <property type="entry name" value="eWH_GTF3C1"/>
</dbReference>
<dbReference type="Pfam" id="PF24657">
    <property type="entry name" value="DUF7646"/>
    <property type="match status" value="1"/>
</dbReference>
<evidence type="ECO:0000259" key="7">
    <source>
        <dbReference type="Pfam" id="PF04182"/>
    </source>
</evidence>
<dbReference type="Pfam" id="PF24658">
    <property type="entry name" value="DUF7647"/>
    <property type="match status" value="1"/>
</dbReference>
<dbReference type="PANTHER" id="PTHR15180">
    <property type="entry name" value="GENERAL TRANSCRIPTION FACTOR 3C POLYPEPTIDE 1"/>
    <property type="match status" value="1"/>
</dbReference>
<accession>A0AA35Z3K0</accession>
<evidence type="ECO:0000259" key="10">
    <source>
        <dbReference type="Pfam" id="PF24538"/>
    </source>
</evidence>
<dbReference type="GO" id="GO:0003677">
    <property type="term" value="F:DNA binding"/>
    <property type="evidence" value="ECO:0007669"/>
    <property type="project" value="UniProtKB-KW"/>
</dbReference>
<evidence type="ECO:0000256" key="4">
    <source>
        <dbReference type="ARBA" id="ARBA00023163"/>
    </source>
</evidence>
<dbReference type="InterPro" id="IPR056020">
    <property type="entry name" value="DUF7599"/>
</dbReference>
<dbReference type="InterPro" id="IPR044210">
    <property type="entry name" value="Tfc3-like"/>
</dbReference>
<gene>
    <name evidence="14" type="ORF">LSALG_LOCUS24731</name>
</gene>
<dbReference type="Pfam" id="PF24538">
    <property type="entry name" value="DUF7599"/>
    <property type="match status" value="1"/>
</dbReference>
<feature type="domain" description="DUF7647" evidence="13">
    <location>
        <begin position="804"/>
        <end position="990"/>
    </location>
</feature>
<feature type="domain" description="General transcription factor 3C polypeptide 1 winged-helix" evidence="8">
    <location>
        <begin position="88"/>
        <end position="188"/>
    </location>
</feature>
<evidence type="ECO:0000259" key="12">
    <source>
        <dbReference type="Pfam" id="PF24657"/>
    </source>
</evidence>
<dbReference type="PANTHER" id="PTHR15180:SF1">
    <property type="entry name" value="GENERAL TRANSCRIPTION FACTOR 3C POLYPEPTIDE 1"/>
    <property type="match status" value="1"/>
</dbReference>
<evidence type="ECO:0000313" key="15">
    <source>
        <dbReference type="Proteomes" id="UP001177003"/>
    </source>
</evidence>
<evidence type="ECO:0000256" key="5">
    <source>
        <dbReference type="ARBA" id="ARBA00023242"/>
    </source>
</evidence>
<protein>
    <recommendedName>
        <fullName evidence="16">B-block binding subunit of TFIIIC domain-containing protein</fullName>
    </recommendedName>
</protein>
<dbReference type="CDD" id="cd00086">
    <property type="entry name" value="homeodomain"/>
    <property type="match status" value="1"/>
</dbReference>
<dbReference type="Pfam" id="PF24101">
    <property type="entry name" value="WHD_GTF3C1"/>
    <property type="match status" value="1"/>
</dbReference>
<evidence type="ECO:0000256" key="2">
    <source>
        <dbReference type="ARBA" id="ARBA00022553"/>
    </source>
</evidence>
<dbReference type="Pfam" id="PF04182">
    <property type="entry name" value="B-block_TFIIIC"/>
    <property type="match status" value="1"/>
</dbReference>
<feature type="domain" description="DUF7646" evidence="12">
    <location>
        <begin position="421"/>
        <end position="503"/>
    </location>
</feature>
<dbReference type="SUPFAM" id="SSF46785">
    <property type="entry name" value="Winged helix' DNA-binding domain"/>
    <property type="match status" value="1"/>
</dbReference>
<feature type="compositionally biased region" description="Low complexity" evidence="6">
    <location>
        <begin position="562"/>
        <end position="571"/>
    </location>
</feature>
<evidence type="ECO:0000259" key="11">
    <source>
        <dbReference type="Pfam" id="PF24655"/>
    </source>
</evidence>
<proteinExistence type="predicted"/>
<feature type="region of interest" description="Disordered" evidence="6">
    <location>
        <begin position="551"/>
        <end position="571"/>
    </location>
</feature>
<keyword evidence="2" id="KW-0597">Phosphoprotein</keyword>
<feature type="compositionally biased region" description="Basic and acidic residues" evidence="6">
    <location>
        <begin position="510"/>
        <end position="520"/>
    </location>
</feature>
<reference evidence="14" key="1">
    <citation type="submission" date="2023-04" db="EMBL/GenBank/DDBJ databases">
        <authorList>
            <person name="Vijverberg K."/>
            <person name="Xiong W."/>
            <person name="Schranz E."/>
        </authorList>
    </citation>
    <scope>NUCLEOTIDE SEQUENCE</scope>
</reference>
<feature type="region of interest" description="Disordered" evidence="6">
    <location>
        <begin position="1293"/>
        <end position="1325"/>
    </location>
</feature>
<dbReference type="Proteomes" id="UP001177003">
    <property type="component" value="Chromosome 5"/>
</dbReference>
<evidence type="ECO:0000256" key="3">
    <source>
        <dbReference type="ARBA" id="ARBA00023125"/>
    </source>
</evidence>
<evidence type="ECO:0008006" key="16">
    <source>
        <dbReference type="Google" id="ProtNLM"/>
    </source>
</evidence>
<dbReference type="GO" id="GO:0005634">
    <property type="term" value="C:nucleus"/>
    <property type="evidence" value="ECO:0007669"/>
    <property type="project" value="UniProtKB-SubCell"/>
</dbReference>
<dbReference type="InterPro" id="IPR007309">
    <property type="entry name" value="TFIIIC_Bblock-bd"/>
</dbReference>
<evidence type="ECO:0000259" key="8">
    <source>
        <dbReference type="Pfam" id="PF23704"/>
    </source>
</evidence>
<keyword evidence="4" id="KW-0804">Transcription</keyword>